<evidence type="ECO:0000313" key="11">
    <source>
        <dbReference type="Proteomes" id="UP000177159"/>
    </source>
</evidence>
<dbReference type="InterPro" id="IPR025857">
    <property type="entry name" value="MacB_PCD"/>
</dbReference>
<feature type="domain" description="MacB-like periplasmic core" evidence="9">
    <location>
        <begin position="22"/>
        <end position="248"/>
    </location>
</feature>
<evidence type="ECO:0000256" key="1">
    <source>
        <dbReference type="ARBA" id="ARBA00004651"/>
    </source>
</evidence>
<feature type="transmembrane region" description="Helical" evidence="7">
    <location>
        <begin position="281"/>
        <end position="305"/>
    </location>
</feature>
<protein>
    <recommendedName>
        <fullName evidence="12">Multidrug ABC transporter substrate-binding protein</fullName>
    </recommendedName>
</protein>
<keyword evidence="2" id="KW-1003">Cell membrane</keyword>
<keyword evidence="3 7" id="KW-0812">Transmembrane</keyword>
<evidence type="ECO:0000256" key="4">
    <source>
        <dbReference type="ARBA" id="ARBA00022989"/>
    </source>
</evidence>
<evidence type="ECO:0000256" key="5">
    <source>
        <dbReference type="ARBA" id="ARBA00023136"/>
    </source>
</evidence>
<keyword evidence="4 7" id="KW-1133">Transmembrane helix</keyword>
<dbReference type="InterPro" id="IPR003838">
    <property type="entry name" value="ABC3_permease_C"/>
</dbReference>
<dbReference type="InterPro" id="IPR050250">
    <property type="entry name" value="Macrolide_Exporter_MacB"/>
</dbReference>
<comment type="caution">
    <text evidence="10">The sequence shown here is derived from an EMBL/GenBank/DDBJ whole genome shotgun (WGS) entry which is preliminary data.</text>
</comment>
<keyword evidence="5 7" id="KW-0472">Membrane</keyword>
<proteinExistence type="inferred from homology"/>
<evidence type="ECO:0008006" key="12">
    <source>
        <dbReference type="Google" id="ProtNLM"/>
    </source>
</evidence>
<dbReference type="AlphaFoldDB" id="A0A1F7H0W7"/>
<name>A0A1F7H0W7_9BACT</name>
<comment type="subcellular location">
    <subcellularLocation>
        <location evidence="1">Cell membrane</location>
        <topology evidence="1">Multi-pass membrane protein</topology>
    </subcellularLocation>
</comment>
<reference evidence="10 11" key="1">
    <citation type="journal article" date="2016" name="Nat. Commun.">
        <title>Thousands of microbial genomes shed light on interconnected biogeochemical processes in an aquifer system.</title>
        <authorList>
            <person name="Anantharaman K."/>
            <person name="Brown C.T."/>
            <person name="Hug L.A."/>
            <person name="Sharon I."/>
            <person name="Castelle C.J."/>
            <person name="Probst A.J."/>
            <person name="Thomas B.C."/>
            <person name="Singh A."/>
            <person name="Wilkins M.J."/>
            <person name="Karaoz U."/>
            <person name="Brodie E.L."/>
            <person name="Williams K.H."/>
            <person name="Hubbard S.S."/>
            <person name="Banfield J.F."/>
        </authorList>
    </citation>
    <scope>NUCLEOTIDE SEQUENCE [LARGE SCALE GENOMIC DNA]</scope>
</reference>
<evidence type="ECO:0000259" key="9">
    <source>
        <dbReference type="Pfam" id="PF12704"/>
    </source>
</evidence>
<sequence>MKYYIFTILSATTNFRRNKLRTFLTSLGILIGVASVVLLISLGLGLKQYITDQFKGLGSNLIFIYPGKFLQGNSFRPGGGMLGGAEFDKSDVDSLKKSRYIAYVSPAFIKTIEISTTNKTEIGDLLASTEDVFPVLNLKMQYGRSYKKTDVDKRNKVIVIGPELAKKLFDDFEGALGEDIKIEDQRYKIIGISEAKGGGGLGGSNFDSFVYMPYTAGLSFNPDKKFFALYVSAKSEDVYELAKRDIQRILERRYESGDFSVLEQTDLLNVINSVFGAINTVLVMIGAISLIVGGIGIMNIMYVSVVERTKEIGIRRAVGATRNNILIQFLTEAVLLSLIGGIGGIIISIVFVLLINSYFPAQINILSIIIAFVVSTLIGIIFGVVPARKAANMSPIEAIRYE</sequence>
<dbReference type="GO" id="GO:0022857">
    <property type="term" value="F:transmembrane transporter activity"/>
    <property type="evidence" value="ECO:0007669"/>
    <property type="project" value="TreeGrafter"/>
</dbReference>
<dbReference type="EMBL" id="MFZM01000001">
    <property type="protein sequence ID" value="OGK24808.1"/>
    <property type="molecule type" value="Genomic_DNA"/>
</dbReference>
<comment type="similarity">
    <text evidence="6">Belongs to the ABC-4 integral membrane protein family.</text>
</comment>
<dbReference type="Pfam" id="PF02687">
    <property type="entry name" value="FtsX"/>
    <property type="match status" value="1"/>
</dbReference>
<dbReference type="Proteomes" id="UP000177159">
    <property type="component" value="Unassembled WGS sequence"/>
</dbReference>
<evidence type="ECO:0000259" key="8">
    <source>
        <dbReference type="Pfam" id="PF02687"/>
    </source>
</evidence>
<evidence type="ECO:0000256" key="2">
    <source>
        <dbReference type="ARBA" id="ARBA00022475"/>
    </source>
</evidence>
<feature type="transmembrane region" description="Helical" evidence="7">
    <location>
        <begin position="23"/>
        <end position="46"/>
    </location>
</feature>
<dbReference type="GO" id="GO:0005886">
    <property type="term" value="C:plasma membrane"/>
    <property type="evidence" value="ECO:0007669"/>
    <property type="project" value="UniProtKB-SubCell"/>
</dbReference>
<organism evidence="10 11">
    <name type="scientific">Candidatus Roizmanbacteria bacterium RIFCSPHIGHO2_02_FULL_37_24</name>
    <dbReference type="NCBI Taxonomy" id="1802037"/>
    <lineage>
        <taxon>Bacteria</taxon>
        <taxon>Candidatus Roizmaniibacteriota</taxon>
    </lineage>
</organism>
<feature type="domain" description="ABC3 transporter permease C-terminal" evidence="8">
    <location>
        <begin position="284"/>
        <end position="395"/>
    </location>
</feature>
<feature type="transmembrane region" description="Helical" evidence="7">
    <location>
        <begin position="365"/>
        <end position="385"/>
    </location>
</feature>
<accession>A0A1F7H0W7</accession>
<dbReference type="PANTHER" id="PTHR30572:SF4">
    <property type="entry name" value="ABC TRANSPORTER PERMEASE YTRF"/>
    <property type="match status" value="1"/>
</dbReference>
<dbReference type="Pfam" id="PF12704">
    <property type="entry name" value="MacB_PCD"/>
    <property type="match status" value="1"/>
</dbReference>
<evidence type="ECO:0000256" key="7">
    <source>
        <dbReference type="SAM" id="Phobius"/>
    </source>
</evidence>
<gene>
    <name evidence="10" type="ORF">A3C24_00710</name>
</gene>
<evidence type="ECO:0000256" key="3">
    <source>
        <dbReference type="ARBA" id="ARBA00022692"/>
    </source>
</evidence>
<evidence type="ECO:0000313" key="10">
    <source>
        <dbReference type="EMBL" id="OGK24808.1"/>
    </source>
</evidence>
<dbReference type="PANTHER" id="PTHR30572">
    <property type="entry name" value="MEMBRANE COMPONENT OF TRANSPORTER-RELATED"/>
    <property type="match status" value="1"/>
</dbReference>
<evidence type="ECO:0000256" key="6">
    <source>
        <dbReference type="ARBA" id="ARBA00038076"/>
    </source>
</evidence>
<feature type="transmembrane region" description="Helical" evidence="7">
    <location>
        <begin position="326"/>
        <end position="359"/>
    </location>
</feature>